<dbReference type="PANTHER" id="PTHR46124">
    <property type="entry name" value="D-AMINOACYL-TRNA DEACYLASE"/>
    <property type="match status" value="1"/>
</dbReference>
<dbReference type="AlphaFoldDB" id="E7G2Q9"/>
<dbReference type="InterPro" id="IPR015991">
    <property type="entry name" value="TatD/YcfH-like"/>
</dbReference>
<feature type="binding site" evidence="4">
    <location>
        <position position="155"/>
    </location>
    <ligand>
        <name>a divalent metal cation</name>
        <dbReference type="ChEBI" id="CHEBI:60240"/>
        <label>2</label>
    </ligand>
</feature>
<dbReference type="GO" id="GO:0016788">
    <property type="term" value="F:hydrolase activity, acting on ester bonds"/>
    <property type="evidence" value="ECO:0007669"/>
    <property type="project" value="InterPro"/>
</dbReference>
<dbReference type="Gene3D" id="3.20.20.140">
    <property type="entry name" value="Metal-dependent hydrolases"/>
    <property type="match status" value="1"/>
</dbReference>
<dbReference type="GO" id="GO:0004536">
    <property type="term" value="F:DNA nuclease activity"/>
    <property type="evidence" value="ECO:0007669"/>
    <property type="project" value="InterPro"/>
</dbReference>
<dbReference type="Pfam" id="PF01026">
    <property type="entry name" value="TatD_DNase"/>
    <property type="match status" value="1"/>
</dbReference>
<dbReference type="SMR" id="E7G2Q9"/>
<accession>E7G2Q9</accession>
<dbReference type="CDD" id="cd01310">
    <property type="entry name" value="TatD_DNAse"/>
    <property type="match status" value="1"/>
</dbReference>
<organism evidence="5 6">
    <name type="scientific">Helicobacter suis HS5</name>
    <dbReference type="NCBI Taxonomy" id="710394"/>
    <lineage>
        <taxon>Bacteria</taxon>
        <taxon>Pseudomonadati</taxon>
        <taxon>Campylobacterota</taxon>
        <taxon>Epsilonproteobacteria</taxon>
        <taxon>Campylobacterales</taxon>
        <taxon>Helicobacteraceae</taxon>
        <taxon>Helicobacter</taxon>
    </lineage>
</organism>
<dbReference type="PROSITE" id="PS01137">
    <property type="entry name" value="TATD_1"/>
    <property type="match status" value="1"/>
</dbReference>
<feature type="binding site" evidence="4">
    <location>
        <position position="203"/>
    </location>
    <ligand>
        <name>a divalent metal cation</name>
        <dbReference type="ChEBI" id="CHEBI:60240"/>
        <label>1</label>
    </ligand>
</feature>
<dbReference type="FunFam" id="3.20.20.140:FF:000005">
    <property type="entry name" value="TatD family hydrolase"/>
    <property type="match status" value="1"/>
</dbReference>
<dbReference type="InterPro" id="IPR018228">
    <property type="entry name" value="DNase_TatD-rel_CS"/>
</dbReference>
<name>E7G2Q9_9HELI</name>
<comment type="similarity">
    <text evidence="1">Belongs to the metallo-dependent hydrolases superfamily. TatD-type hydrolase family.</text>
</comment>
<proteinExistence type="inferred from homology"/>
<dbReference type="NCBIfam" id="TIGR00010">
    <property type="entry name" value="YchF/TatD family DNA exonuclease"/>
    <property type="match status" value="1"/>
</dbReference>
<dbReference type="GO" id="GO:0046872">
    <property type="term" value="F:metal ion binding"/>
    <property type="evidence" value="ECO:0007669"/>
    <property type="project" value="UniProtKB-KW"/>
</dbReference>
<evidence type="ECO:0000256" key="3">
    <source>
        <dbReference type="ARBA" id="ARBA00022801"/>
    </source>
</evidence>
<evidence type="ECO:0000256" key="1">
    <source>
        <dbReference type="ARBA" id="ARBA00009275"/>
    </source>
</evidence>
<gene>
    <name evidence="5" type="ORF">HSUHS5_0201</name>
</gene>
<dbReference type="Proteomes" id="UP000054093">
    <property type="component" value="Unassembled WGS sequence"/>
</dbReference>
<keyword evidence="2 4" id="KW-0479">Metal-binding</keyword>
<feature type="binding site" evidence="4">
    <location>
        <position position="132"/>
    </location>
    <ligand>
        <name>a divalent metal cation</name>
        <dbReference type="ChEBI" id="CHEBI:60240"/>
        <label>2</label>
    </ligand>
</feature>
<dbReference type="InterPro" id="IPR032466">
    <property type="entry name" value="Metal_Hydrolase"/>
</dbReference>
<dbReference type="EMBL" id="ADHO01000037">
    <property type="protein sequence ID" value="EFX42336.1"/>
    <property type="molecule type" value="Genomic_DNA"/>
</dbReference>
<evidence type="ECO:0000256" key="4">
    <source>
        <dbReference type="PIRSR" id="PIRSR005902-1"/>
    </source>
</evidence>
<dbReference type="SUPFAM" id="SSF51556">
    <property type="entry name" value="Metallo-dependent hydrolases"/>
    <property type="match status" value="1"/>
</dbReference>
<dbReference type="PROSITE" id="PS01090">
    <property type="entry name" value="TATD_2"/>
    <property type="match status" value="1"/>
</dbReference>
<evidence type="ECO:0000256" key="2">
    <source>
        <dbReference type="ARBA" id="ARBA00022723"/>
    </source>
</evidence>
<dbReference type="GO" id="GO:0005829">
    <property type="term" value="C:cytosol"/>
    <property type="evidence" value="ECO:0007669"/>
    <property type="project" value="TreeGrafter"/>
</dbReference>
<comment type="caution">
    <text evidence="5">The sequence shown here is derived from an EMBL/GenBank/DDBJ whole genome shotgun (WGS) entry which is preliminary data.</text>
</comment>
<keyword evidence="3" id="KW-0378">Hydrolase</keyword>
<evidence type="ECO:0000313" key="5">
    <source>
        <dbReference type="EMBL" id="EFX42336.1"/>
    </source>
</evidence>
<feature type="binding site" evidence="4">
    <location>
        <position position="11"/>
    </location>
    <ligand>
        <name>a divalent metal cation</name>
        <dbReference type="ChEBI" id="CHEBI:60240"/>
        <label>1</label>
    </ligand>
</feature>
<dbReference type="PIRSF" id="PIRSF005902">
    <property type="entry name" value="DNase_TatD"/>
    <property type="match status" value="1"/>
</dbReference>
<feature type="binding site" evidence="4">
    <location>
        <position position="9"/>
    </location>
    <ligand>
        <name>a divalent metal cation</name>
        <dbReference type="ChEBI" id="CHEBI:60240"/>
        <label>1</label>
    </ligand>
</feature>
<reference evidence="5 6" key="1">
    <citation type="journal article" date="2011" name="Vet. Res.">
        <title>Genome sequence of Helicobacter suis supports its role in gastric pathology.</title>
        <authorList>
            <person name="Vermoote M."/>
            <person name="Vandekerckhove T.T."/>
            <person name="Flahou B."/>
            <person name="Pasmans F."/>
            <person name="Smet A."/>
            <person name="De Groote D."/>
            <person name="Van Criekinge W."/>
            <person name="Ducatelle R."/>
            <person name="Haesebrouck F."/>
        </authorList>
    </citation>
    <scope>NUCLEOTIDE SEQUENCE [LARGE SCALE GENOMIC DNA]</scope>
    <source>
        <strain evidence="5 6">HS5</strain>
    </source>
</reference>
<protein>
    <submittedName>
        <fullName evidence="5">DNAse</fullName>
    </submittedName>
</protein>
<dbReference type="InterPro" id="IPR001130">
    <property type="entry name" value="TatD-like"/>
</dbReference>
<dbReference type="PANTHER" id="PTHR46124:SF2">
    <property type="entry name" value="D-AMINOACYL-TRNA DEACYLASE"/>
    <property type="match status" value="1"/>
</dbReference>
<feature type="binding site" evidence="4">
    <location>
        <position position="92"/>
    </location>
    <ligand>
        <name>a divalent metal cation</name>
        <dbReference type="ChEBI" id="CHEBI:60240"/>
        <label>1</label>
    </ligand>
</feature>
<evidence type="ECO:0000313" key="6">
    <source>
        <dbReference type="Proteomes" id="UP000054093"/>
    </source>
</evidence>
<sequence>MNMELVDTHCHLDHPSYQADFLKVLQNAQEVGVQTAIIPAASPKDLKRAIELCETHQNLYFAVGVHPLDLEDFDLNVLREHITHPKCVAVGECGLDYHRLETPDQTVIASQKEAFITQIDLALEFEKPLIVHIREASEDAYLILKQYPKLKGVLHCYNAHPLLLKLSSQFYYGIGGVATFKNAKDLVAILPQIPLNRLLLETDAPYLTPHPFRGQRNQPHHIPLIAQKIAEVCCINLEDLAKITTHNAKTLFGLPKVS</sequence>